<feature type="domain" description="PocR" evidence="4">
    <location>
        <begin position="135"/>
        <end position="268"/>
    </location>
</feature>
<dbReference type="Pfam" id="PF02518">
    <property type="entry name" value="HATPase_c"/>
    <property type="match status" value="1"/>
</dbReference>
<proteinExistence type="predicted"/>
<keyword evidence="5" id="KW-0808">Transferase</keyword>
<dbReference type="PANTHER" id="PTHR34220">
    <property type="entry name" value="SENSOR HISTIDINE KINASE YPDA"/>
    <property type="match status" value="1"/>
</dbReference>
<evidence type="ECO:0000259" key="4">
    <source>
        <dbReference type="Pfam" id="PF10114"/>
    </source>
</evidence>
<feature type="domain" description="Histidine kinase/HSP90-like ATPase" evidence="1">
    <location>
        <begin position="407"/>
        <end position="508"/>
    </location>
</feature>
<name>A0A949X123_9CLOT</name>
<organism evidence="5 6">
    <name type="scientific">Clostridium thailandense</name>
    <dbReference type="NCBI Taxonomy" id="2794346"/>
    <lineage>
        <taxon>Bacteria</taxon>
        <taxon>Bacillati</taxon>
        <taxon>Bacillota</taxon>
        <taxon>Clostridia</taxon>
        <taxon>Eubacteriales</taxon>
        <taxon>Clostridiaceae</taxon>
        <taxon>Clostridium</taxon>
    </lineage>
</organism>
<protein>
    <submittedName>
        <fullName evidence="5">Histidine kinase</fullName>
    </submittedName>
</protein>
<dbReference type="Pfam" id="PF10114">
    <property type="entry name" value="PocR"/>
    <property type="match status" value="1"/>
</dbReference>
<sequence>MKGNIQSFEWGYIEWIYEPDSNNPVNNMSIGIVTILPNKRQNRHIHYGDEQVMYVLSGEGDQLIGDIISNIKAGQIYHMEAGIIHETINTGDEAIKHLLISIPVQYEQNMFMQKEELEIFNSSKVFNDTVKIDDEISYIYEALVNPLKMPVAIFDLGGKIIIKGRDYPEFCKDNCLIDKNDGICPMYSNKGEYAPPQYKALSAVICPHGLTVFTTFITLNNKPIGMIKGGHIQTVSSNSNNYDNSNKEIHIVPKGTLNAVLQQLKKLSKAIENYYVFKNVKIELSKKEEIIRDIIKNEIALEESLKLTKEKILNIQINNHFLFNTLNNIASLAVKEDAMKTYQSIIDISKTLRYTAANQNHFVQLKSEIEFLKNYTNLQKLKYGERLKINIDASTDINNKNVPFNCLQPIVENCFVHGFKNINKDMKINIIVKLNKDYLIIDINDNGMGLNEENLDKLRSKISEYEKYELRGLMMVYYKLRLFYGENFDFKIESSKDKGTNVRITLPEYIT</sequence>
<keyword evidence="6" id="KW-1185">Reference proteome</keyword>
<comment type="caution">
    <text evidence="5">The sequence shown here is derived from an EMBL/GenBank/DDBJ whole genome shotgun (WGS) entry which is preliminary data.</text>
</comment>
<evidence type="ECO:0000259" key="3">
    <source>
        <dbReference type="Pfam" id="PF07883"/>
    </source>
</evidence>
<dbReference type="GO" id="GO:0000155">
    <property type="term" value="F:phosphorelay sensor kinase activity"/>
    <property type="evidence" value="ECO:0007669"/>
    <property type="project" value="InterPro"/>
</dbReference>
<evidence type="ECO:0000313" key="5">
    <source>
        <dbReference type="EMBL" id="MBV7271759.1"/>
    </source>
</evidence>
<dbReference type="InterPro" id="IPR003594">
    <property type="entry name" value="HATPase_dom"/>
</dbReference>
<dbReference type="InterPro" id="IPR050640">
    <property type="entry name" value="Bact_2-comp_sensor_kinase"/>
</dbReference>
<evidence type="ECO:0000313" key="6">
    <source>
        <dbReference type="Proteomes" id="UP000694308"/>
    </source>
</evidence>
<dbReference type="Pfam" id="PF06580">
    <property type="entry name" value="His_kinase"/>
    <property type="match status" value="1"/>
</dbReference>
<keyword evidence="5" id="KW-0418">Kinase</keyword>
<dbReference type="EMBL" id="JAEEGC010000008">
    <property type="protein sequence ID" value="MBV7271759.1"/>
    <property type="molecule type" value="Genomic_DNA"/>
</dbReference>
<dbReference type="Proteomes" id="UP000694308">
    <property type="component" value="Unassembled WGS sequence"/>
</dbReference>
<accession>A0A949X123</accession>
<dbReference type="RefSeq" id="WP_218318798.1">
    <property type="nucleotide sequence ID" value="NZ_JAEEGC010000008.1"/>
</dbReference>
<evidence type="ECO:0000259" key="2">
    <source>
        <dbReference type="Pfam" id="PF06580"/>
    </source>
</evidence>
<reference evidence="5" key="1">
    <citation type="submission" date="2020-12" db="EMBL/GenBank/DDBJ databases">
        <title>Clostridium thailandense sp. nov., a novel acetogenic bacterium isolated from peat land soil in Thailand.</title>
        <authorList>
            <person name="Chaikitkaew S."/>
            <person name="Birkeland N.K."/>
        </authorList>
    </citation>
    <scope>NUCLEOTIDE SEQUENCE</scope>
    <source>
        <strain evidence="5">PL3</strain>
    </source>
</reference>
<dbReference type="PANTHER" id="PTHR34220:SF7">
    <property type="entry name" value="SENSOR HISTIDINE KINASE YPDA"/>
    <property type="match status" value="1"/>
</dbReference>
<evidence type="ECO:0000259" key="1">
    <source>
        <dbReference type="Pfam" id="PF02518"/>
    </source>
</evidence>
<gene>
    <name evidence="5" type="ORF">I6U48_02370</name>
</gene>
<dbReference type="InterPro" id="IPR010559">
    <property type="entry name" value="Sig_transdc_His_kin_internal"/>
</dbReference>
<dbReference type="AlphaFoldDB" id="A0A949X123"/>
<feature type="domain" description="Cupin type-2" evidence="3">
    <location>
        <begin position="32"/>
        <end position="99"/>
    </location>
</feature>
<dbReference type="InterPro" id="IPR018771">
    <property type="entry name" value="PocR_dom"/>
</dbReference>
<dbReference type="GO" id="GO:0016020">
    <property type="term" value="C:membrane"/>
    <property type="evidence" value="ECO:0007669"/>
    <property type="project" value="InterPro"/>
</dbReference>
<feature type="domain" description="Signal transduction histidine kinase internal region" evidence="2">
    <location>
        <begin position="311"/>
        <end position="387"/>
    </location>
</feature>
<dbReference type="Pfam" id="PF07883">
    <property type="entry name" value="Cupin_2"/>
    <property type="match status" value="1"/>
</dbReference>
<dbReference type="InterPro" id="IPR013096">
    <property type="entry name" value="Cupin_2"/>
</dbReference>